<protein>
    <recommendedName>
        <fullName evidence="3">Tc1-like transposase DDE domain-containing protein</fullName>
    </recommendedName>
</protein>
<dbReference type="Proteomes" id="UP000078046">
    <property type="component" value="Unassembled WGS sequence"/>
</dbReference>
<reference evidence="1 2" key="1">
    <citation type="submission" date="2016-04" db="EMBL/GenBank/DDBJ databases">
        <title>The genome of Intoshia linei affirms orthonectids as highly simplified spiralians.</title>
        <authorList>
            <person name="Mikhailov K.V."/>
            <person name="Slusarev G.S."/>
            <person name="Nikitin M.A."/>
            <person name="Logacheva M.D."/>
            <person name="Penin A."/>
            <person name="Aleoshin V."/>
            <person name="Panchin Y.V."/>
        </authorList>
    </citation>
    <scope>NUCLEOTIDE SEQUENCE [LARGE SCALE GENOMIC DNA]</scope>
    <source>
        <strain evidence="1">Intl2013</strain>
        <tissue evidence="1">Whole animal</tissue>
    </source>
</reference>
<gene>
    <name evidence="1" type="ORF">A3Q56_04607</name>
</gene>
<evidence type="ECO:0000313" key="1">
    <source>
        <dbReference type="EMBL" id="OAF67646.1"/>
    </source>
</evidence>
<comment type="caution">
    <text evidence="1">The sequence shown here is derived from an EMBL/GenBank/DDBJ whole genome shotgun (WGS) entry which is preliminary data.</text>
</comment>
<dbReference type="OrthoDB" id="7744248at2759"/>
<dbReference type="AlphaFoldDB" id="A0A177B091"/>
<name>A0A177B091_9BILA</name>
<evidence type="ECO:0008006" key="3">
    <source>
        <dbReference type="Google" id="ProtNLM"/>
    </source>
</evidence>
<organism evidence="1 2">
    <name type="scientific">Intoshia linei</name>
    <dbReference type="NCBI Taxonomy" id="1819745"/>
    <lineage>
        <taxon>Eukaryota</taxon>
        <taxon>Metazoa</taxon>
        <taxon>Spiralia</taxon>
        <taxon>Lophotrochozoa</taxon>
        <taxon>Mesozoa</taxon>
        <taxon>Orthonectida</taxon>
        <taxon>Rhopaluridae</taxon>
        <taxon>Intoshia</taxon>
    </lineage>
</organism>
<keyword evidence="2" id="KW-1185">Reference proteome</keyword>
<proteinExistence type="predicted"/>
<evidence type="ECO:0000313" key="2">
    <source>
        <dbReference type="Proteomes" id="UP000078046"/>
    </source>
</evidence>
<dbReference type="EMBL" id="LWCA01000608">
    <property type="protein sequence ID" value="OAF67646.1"/>
    <property type="molecule type" value="Genomic_DNA"/>
</dbReference>
<accession>A0A177B091</accession>
<sequence>MYTLKTVRYEPQTANSDANKEKRKVYVETLFHHQSLNIPVIFMDEKNFNIPLSRTQGRSQKAIIEGYIIFFKIGLLQLNAKPNRKGVVSD</sequence>